<proteinExistence type="predicted"/>
<reference evidence="1" key="1">
    <citation type="submission" date="2021-10" db="EMBL/GenBank/DDBJ databases">
        <authorList>
            <person name="Dean J.D."/>
            <person name="Kim M.K."/>
            <person name="Newey C.N."/>
            <person name="Stoker T.S."/>
            <person name="Thompson D.W."/>
            <person name="Grose J.H."/>
        </authorList>
    </citation>
    <scope>NUCLEOTIDE SEQUENCE</scope>
    <source>
        <strain evidence="1">BT635</strain>
    </source>
</reference>
<name>A0ABS8AI73_9BACT</name>
<comment type="caution">
    <text evidence="1">The sequence shown here is derived from an EMBL/GenBank/DDBJ whole genome shotgun (WGS) entry which is preliminary data.</text>
</comment>
<evidence type="ECO:0008006" key="3">
    <source>
        <dbReference type="Google" id="ProtNLM"/>
    </source>
</evidence>
<protein>
    <recommendedName>
        <fullName evidence="3">Right-handed parallel beta-helix repeat-containing protein</fullName>
    </recommendedName>
</protein>
<dbReference type="InterPro" id="IPR011050">
    <property type="entry name" value="Pectin_lyase_fold/virulence"/>
</dbReference>
<accession>A0ABS8AI73</accession>
<sequence length="187" mass="20363">MPLYRSTSLSRHVVRPRAPRQAFYSWFWLAPLAGLVLLLGPSQALPPTTPGPVVIRQGGVYTGTFRSTDSSVPCVTIDTTEPVTLQSCVLQGAGTLIQADQGWAQLTVVNCRGYGLRPSRDQVARGLFLRAGSAKSLRIENNYMEHTTGISIHRWNGDGSAAQTLTVRYNQAKNIDARYRNGGGTFA</sequence>
<feature type="non-terminal residue" evidence="1">
    <location>
        <position position="187"/>
    </location>
</feature>
<evidence type="ECO:0000313" key="2">
    <source>
        <dbReference type="Proteomes" id="UP001165297"/>
    </source>
</evidence>
<dbReference type="Proteomes" id="UP001165297">
    <property type="component" value="Unassembled WGS sequence"/>
</dbReference>
<organism evidence="1 2">
    <name type="scientific">Hymenobacter nitidus</name>
    <dbReference type="NCBI Taxonomy" id="2880929"/>
    <lineage>
        <taxon>Bacteria</taxon>
        <taxon>Pseudomonadati</taxon>
        <taxon>Bacteroidota</taxon>
        <taxon>Cytophagia</taxon>
        <taxon>Cytophagales</taxon>
        <taxon>Hymenobacteraceae</taxon>
        <taxon>Hymenobacter</taxon>
    </lineage>
</organism>
<dbReference type="SUPFAM" id="SSF51126">
    <property type="entry name" value="Pectin lyase-like"/>
    <property type="match status" value="1"/>
</dbReference>
<keyword evidence="2" id="KW-1185">Reference proteome</keyword>
<gene>
    <name evidence="1" type="ORF">LGH70_15145</name>
</gene>
<dbReference type="EMBL" id="JAJADQ010000008">
    <property type="protein sequence ID" value="MCB2378935.1"/>
    <property type="molecule type" value="Genomic_DNA"/>
</dbReference>
<evidence type="ECO:0000313" key="1">
    <source>
        <dbReference type="EMBL" id="MCB2378935.1"/>
    </source>
</evidence>